<dbReference type="SUPFAM" id="SSF56925">
    <property type="entry name" value="OMPA-like"/>
    <property type="match status" value="1"/>
</dbReference>
<evidence type="ECO:0000313" key="3">
    <source>
        <dbReference type="Proteomes" id="UP001221924"/>
    </source>
</evidence>
<sequence length="174" mass="19651">MKKIILILLSVLIASAMKGQISNRFTYITTIGTGIPMNEPSSTPFTWQVSGHYKLTERFSAGIGTGLSFYEKALIPVFADIRYQLAAAQRWVPYLQCSMGYSFAPEKDVNGGYFFNSTIGIQYAIHDKTKLLLGIGYEIQNLERLKKHESNEYATEFQEKLHHNSISIKLGILF</sequence>
<evidence type="ECO:0000313" key="2">
    <source>
        <dbReference type="EMBL" id="MDE8695866.1"/>
    </source>
</evidence>
<feature type="chain" id="PRO_5043465074" description="Outer membrane protein beta-barrel domain-containing protein" evidence="1">
    <location>
        <begin position="19"/>
        <end position="174"/>
    </location>
</feature>
<reference evidence="2" key="1">
    <citation type="submission" date="2023-03" db="EMBL/GenBank/DDBJ databases">
        <title>DFI Biobank Strains.</title>
        <authorList>
            <person name="Mostad J."/>
            <person name="Paddock L."/>
            <person name="Medina S."/>
            <person name="Waligurski E."/>
            <person name="Barat B."/>
            <person name="Smith R."/>
            <person name="Burgo V."/>
            <person name="Metcalfe C."/>
            <person name="Woodson C."/>
            <person name="Sundararajan A."/>
            <person name="Ramaswamy R."/>
            <person name="Lin H."/>
            <person name="Pamer E.G."/>
        </authorList>
    </citation>
    <scope>NUCLEOTIDE SEQUENCE</scope>
    <source>
        <strain evidence="2">DFI.9.5</strain>
    </source>
</reference>
<comment type="caution">
    <text evidence="2">The sequence shown here is derived from an EMBL/GenBank/DDBJ whole genome shotgun (WGS) entry which is preliminary data.</text>
</comment>
<organism evidence="2 3">
    <name type="scientific">Bacteroides cellulosilyticus</name>
    <dbReference type="NCBI Taxonomy" id="246787"/>
    <lineage>
        <taxon>Bacteria</taxon>
        <taxon>Pseudomonadati</taxon>
        <taxon>Bacteroidota</taxon>
        <taxon>Bacteroidia</taxon>
        <taxon>Bacteroidales</taxon>
        <taxon>Bacteroidaceae</taxon>
        <taxon>Bacteroides</taxon>
    </lineage>
</organism>
<keyword evidence="1" id="KW-0732">Signal</keyword>
<dbReference type="RefSeq" id="WP_149924208.1">
    <property type="nucleotide sequence ID" value="NZ_JANFZY010000017.1"/>
</dbReference>
<accession>A0AAW6M2H4</accession>
<dbReference type="AlphaFoldDB" id="A0AAW6M2H4"/>
<dbReference type="InterPro" id="IPR011250">
    <property type="entry name" value="OMP/PagP_B-barrel"/>
</dbReference>
<feature type="signal peptide" evidence="1">
    <location>
        <begin position="1"/>
        <end position="18"/>
    </location>
</feature>
<evidence type="ECO:0008006" key="4">
    <source>
        <dbReference type="Google" id="ProtNLM"/>
    </source>
</evidence>
<dbReference type="Proteomes" id="UP001221924">
    <property type="component" value="Unassembled WGS sequence"/>
</dbReference>
<gene>
    <name evidence="2" type="ORF">PZH42_17285</name>
</gene>
<name>A0AAW6M2H4_9BACE</name>
<protein>
    <recommendedName>
        <fullName evidence="4">Outer membrane protein beta-barrel domain-containing protein</fullName>
    </recommendedName>
</protein>
<dbReference type="EMBL" id="JARFID010000019">
    <property type="protein sequence ID" value="MDE8695866.1"/>
    <property type="molecule type" value="Genomic_DNA"/>
</dbReference>
<proteinExistence type="predicted"/>
<evidence type="ECO:0000256" key="1">
    <source>
        <dbReference type="SAM" id="SignalP"/>
    </source>
</evidence>